<evidence type="ECO:0000313" key="2">
    <source>
        <dbReference type="EMBL" id="SLN50094.1"/>
    </source>
</evidence>
<dbReference type="EMBL" id="FWFW01000007">
    <property type="protein sequence ID" value="SLN50094.1"/>
    <property type="molecule type" value="Genomic_DNA"/>
</dbReference>
<dbReference type="OrthoDB" id="8902678at2"/>
<evidence type="ECO:0000313" key="3">
    <source>
        <dbReference type="Proteomes" id="UP000193307"/>
    </source>
</evidence>
<dbReference type="Pfam" id="PF13560">
    <property type="entry name" value="HTH_31"/>
    <property type="match status" value="1"/>
</dbReference>
<dbReference type="GO" id="GO:0003677">
    <property type="term" value="F:DNA binding"/>
    <property type="evidence" value="ECO:0007669"/>
    <property type="project" value="InterPro"/>
</dbReference>
<evidence type="ECO:0000259" key="1">
    <source>
        <dbReference type="PROSITE" id="PS50943"/>
    </source>
</evidence>
<keyword evidence="3" id="KW-1185">Reference proteome</keyword>
<dbReference type="InterPro" id="IPR010982">
    <property type="entry name" value="Lambda_DNA-bd_dom_sf"/>
</dbReference>
<sequence>MGFSGIAGQNDGDSVASSEPTYLRSVFGANLRELSQSAPSIAQLCRELGINRTQYNRYLSGDAFPRPDVLHKICTFFKVDGRILLEPLEKLKRDQTEREGQSPISEAVRRQKIAQVDETKLIPGPYLFYRRSFVGDGYITVNLVCLKSDARGSMGVTGILARSRSDELGLPIAGHERRIDGMFFQHPTGFSFLSMVRNLPLWNMGFVEFAYLGNSRFLHGVSIVTQRFTSKSSLYEPVLIEQIDPTMAAMLKARHILGHKHVDTLSATAQLFFKGEHK</sequence>
<dbReference type="SUPFAM" id="SSF47413">
    <property type="entry name" value="lambda repressor-like DNA-binding domains"/>
    <property type="match status" value="1"/>
</dbReference>
<organism evidence="2 3">
    <name type="scientific">Pacificibacter marinus</name>
    <dbReference type="NCBI Taxonomy" id="658057"/>
    <lineage>
        <taxon>Bacteria</taxon>
        <taxon>Pseudomonadati</taxon>
        <taxon>Pseudomonadota</taxon>
        <taxon>Alphaproteobacteria</taxon>
        <taxon>Rhodobacterales</taxon>
        <taxon>Roseobacteraceae</taxon>
        <taxon>Pacificibacter</taxon>
    </lineage>
</organism>
<accession>A0A1Y5SWG9</accession>
<gene>
    <name evidence="2" type="ORF">PAM7971_02473</name>
</gene>
<name>A0A1Y5SWG9_9RHOB</name>
<dbReference type="AlphaFoldDB" id="A0A1Y5SWG9"/>
<dbReference type="Gene3D" id="1.10.260.40">
    <property type="entry name" value="lambda repressor-like DNA-binding domains"/>
    <property type="match status" value="1"/>
</dbReference>
<dbReference type="PROSITE" id="PS50943">
    <property type="entry name" value="HTH_CROC1"/>
    <property type="match status" value="1"/>
</dbReference>
<dbReference type="STRING" id="658057.SAMN04488032_107152"/>
<dbReference type="SMART" id="SM00530">
    <property type="entry name" value="HTH_XRE"/>
    <property type="match status" value="1"/>
</dbReference>
<reference evidence="2 3" key="1">
    <citation type="submission" date="2017-03" db="EMBL/GenBank/DDBJ databases">
        <authorList>
            <person name="Afonso C.L."/>
            <person name="Miller P.J."/>
            <person name="Scott M.A."/>
            <person name="Spackman E."/>
            <person name="Goraichik I."/>
            <person name="Dimitrov K.M."/>
            <person name="Suarez D.L."/>
            <person name="Swayne D.E."/>
        </authorList>
    </citation>
    <scope>NUCLEOTIDE SEQUENCE [LARGE SCALE GENOMIC DNA]</scope>
    <source>
        <strain evidence="2 3">CECT 7971</strain>
    </source>
</reference>
<dbReference type="CDD" id="cd00093">
    <property type="entry name" value="HTH_XRE"/>
    <property type="match status" value="1"/>
</dbReference>
<feature type="domain" description="HTH cro/C1-type" evidence="1">
    <location>
        <begin position="40"/>
        <end position="84"/>
    </location>
</feature>
<proteinExistence type="predicted"/>
<protein>
    <submittedName>
        <fullName evidence="2">Helix-turn-helix domain protein</fullName>
    </submittedName>
</protein>
<dbReference type="InterPro" id="IPR001387">
    <property type="entry name" value="Cro/C1-type_HTH"/>
</dbReference>
<dbReference type="RefSeq" id="WP_139204562.1">
    <property type="nucleotide sequence ID" value="NZ_FNZV01000007.1"/>
</dbReference>
<dbReference type="Proteomes" id="UP000193307">
    <property type="component" value="Unassembled WGS sequence"/>
</dbReference>